<gene>
    <name evidence="3" type="ORF">JK358_37545</name>
</gene>
<dbReference type="Gene3D" id="1.10.530.10">
    <property type="match status" value="1"/>
</dbReference>
<dbReference type="EMBL" id="JAERRJ010000024">
    <property type="protein sequence ID" value="MBL1080115.1"/>
    <property type="molecule type" value="Genomic_DNA"/>
</dbReference>
<evidence type="ECO:0000313" key="4">
    <source>
        <dbReference type="Proteomes" id="UP000602198"/>
    </source>
</evidence>
<dbReference type="InterPro" id="IPR023346">
    <property type="entry name" value="Lysozyme-like_dom_sf"/>
</dbReference>
<feature type="domain" description="Transglycosylase SLT" evidence="2">
    <location>
        <begin position="130"/>
        <end position="202"/>
    </location>
</feature>
<evidence type="ECO:0000259" key="2">
    <source>
        <dbReference type="Pfam" id="PF01464"/>
    </source>
</evidence>
<name>A0ABS1MJ86_9NOCA</name>
<dbReference type="Proteomes" id="UP000602198">
    <property type="component" value="Unassembled WGS sequence"/>
</dbReference>
<protein>
    <submittedName>
        <fullName evidence="3">Transglycosylase SLT domain-containing protein</fullName>
    </submittedName>
</protein>
<organism evidence="3 4">
    <name type="scientific">Nocardia acididurans</name>
    <dbReference type="NCBI Taxonomy" id="2802282"/>
    <lineage>
        <taxon>Bacteria</taxon>
        <taxon>Bacillati</taxon>
        <taxon>Actinomycetota</taxon>
        <taxon>Actinomycetes</taxon>
        <taxon>Mycobacteriales</taxon>
        <taxon>Nocardiaceae</taxon>
        <taxon>Nocardia</taxon>
    </lineage>
</organism>
<dbReference type="Pfam" id="PF01464">
    <property type="entry name" value="SLT"/>
    <property type="match status" value="1"/>
</dbReference>
<dbReference type="InterPro" id="IPR008258">
    <property type="entry name" value="Transglycosylase_SLT_dom_1"/>
</dbReference>
<accession>A0ABS1MJ86</accession>
<keyword evidence="4" id="KW-1185">Reference proteome</keyword>
<comment type="caution">
    <text evidence="3">The sequence shown here is derived from an EMBL/GenBank/DDBJ whole genome shotgun (WGS) entry which is preliminary data.</text>
</comment>
<sequence>MWRNIMRSKLRTNSKRTDHRSKRATGNGIALLSIVVVAAAFCIPGSESSPRMPVQGLSTTLSANAVAGPAARDVAFDLVGHEMVMLAGDPNLLISRHRYTDDVNGWILESLEVMRDHGIPGSYEGIHRTIMRESSGDRFAINLWDSNAAQGIPSKGLMQVIDPTFAAYHVDGTSWDIYDPVANIVAACNYAADRYGSIDNVFSAY</sequence>
<dbReference type="SUPFAM" id="SSF53955">
    <property type="entry name" value="Lysozyme-like"/>
    <property type="match status" value="1"/>
</dbReference>
<evidence type="ECO:0000256" key="1">
    <source>
        <dbReference type="SAM" id="MobiDB-lite"/>
    </source>
</evidence>
<evidence type="ECO:0000313" key="3">
    <source>
        <dbReference type="EMBL" id="MBL1080115.1"/>
    </source>
</evidence>
<reference evidence="3 4" key="1">
    <citation type="submission" date="2021-01" db="EMBL/GenBank/DDBJ databases">
        <title>WGS of actinomycetes isolated from Thailand.</title>
        <authorList>
            <person name="Thawai C."/>
        </authorList>
    </citation>
    <scope>NUCLEOTIDE SEQUENCE [LARGE SCALE GENOMIC DNA]</scope>
    <source>
        <strain evidence="3 4">LPG 2</strain>
    </source>
</reference>
<feature type="region of interest" description="Disordered" evidence="1">
    <location>
        <begin position="1"/>
        <end position="22"/>
    </location>
</feature>
<proteinExistence type="predicted"/>